<accession>D2B584</accession>
<name>D2B584_STRRD</name>
<dbReference type="HOGENOM" id="CLU_2738411_0_0_11"/>
<dbReference type="EMBL" id="CP001814">
    <property type="protein sequence ID" value="ACZ87608.1"/>
    <property type="molecule type" value="Genomic_DNA"/>
</dbReference>
<evidence type="ECO:0000313" key="2">
    <source>
        <dbReference type="EMBL" id="ACZ87608.1"/>
    </source>
</evidence>
<keyword evidence="1" id="KW-1133">Transmembrane helix</keyword>
<organism evidence="2 3">
    <name type="scientific">Streptosporangium roseum (strain ATCC 12428 / DSM 43021 / JCM 3005 / KCTC 9067 / NCIMB 10171 / NRRL 2505 / NI 9100)</name>
    <dbReference type="NCBI Taxonomy" id="479432"/>
    <lineage>
        <taxon>Bacteria</taxon>
        <taxon>Bacillati</taxon>
        <taxon>Actinomycetota</taxon>
        <taxon>Actinomycetes</taxon>
        <taxon>Streptosporangiales</taxon>
        <taxon>Streptosporangiaceae</taxon>
        <taxon>Streptosporangium</taxon>
    </lineage>
</organism>
<dbReference type="AlphaFoldDB" id="D2B584"/>
<dbReference type="KEGG" id="sro:Sros_4777"/>
<sequence length="71" mass="7575">MGRVTIMPSGRPPRPPAPPLFWKVSLTGAAVSLVLAVYAALMDNVQAMTALATAAAGFAVFFIRAYLRARR</sequence>
<protein>
    <submittedName>
        <fullName evidence="2">Uncharacterized protein</fullName>
    </submittedName>
</protein>
<feature type="transmembrane region" description="Helical" evidence="1">
    <location>
        <begin position="47"/>
        <end position="67"/>
    </location>
</feature>
<gene>
    <name evidence="2" type="ordered locus">Sros_4777</name>
</gene>
<dbReference type="Proteomes" id="UP000002029">
    <property type="component" value="Chromosome"/>
</dbReference>
<keyword evidence="1" id="KW-0472">Membrane</keyword>
<reference evidence="2 3" key="1">
    <citation type="journal article" date="2010" name="Stand. Genomic Sci.">
        <title>Complete genome sequence of Streptosporangium roseum type strain (NI 9100).</title>
        <authorList>
            <person name="Nolan M."/>
            <person name="Sikorski J."/>
            <person name="Jando M."/>
            <person name="Lucas S."/>
            <person name="Lapidus A."/>
            <person name="Glavina Del Rio T."/>
            <person name="Chen F."/>
            <person name="Tice H."/>
            <person name="Pitluck S."/>
            <person name="Cheng J.F."/>
            <person name="Chertkov O."/>
            <person name="Sims D."/>
            <person name="Meincke L."/>
            <person name="Brettin T."/>
            <person name="Han C."/>
            <person name="Detter J.C."/>
            <person name="Bruce D."/>
            <person name="Goodwin L."/>
            <person name="Land M."/>
            <person name="Hauser L."/>
            <person name="Chang Y.J."/>
            <person name="Jeffries C.D."/>
            <person name="Ivanova N."/>
            <person name="Mavromatis K."/>
            <person name="Mikhailova N."/>
            <person name="Chen A."/>
            <person name="Palaniappan K."/>
            <person name="Chain P."/>
            <person name="Rohde M."/>
            <person name="Goker M."/>
            <person name="Bristow J."/>
            <person name="Eisen J.A."/>
            <person name="Markowitz V."/>
            <person name="Hugenholtz P."/>
            <person name="Kyrpides N.C."/>
            <person name="Klenk H.P."/>
        </authorList>
    </citation>
    <scope>NUCLEOTIDE SEQUENCE [LARGE SCALE GENOMIC DNA]</scope>
    <source>
        <strain evidence="3">ATCC 12428 / DSM 43021 / JCM 3005 / NI 9100</strain>
    </source>
</reference>
<feature type="transmembrane region" description="Helical" evidence="1">
    <location>
        <begin position="20"/>
        <end position="41"/>
    </location>
</feature>
<proteinExistence type="predicted"/>
<evidence type="ECO:0000313" key="3">
    <source>
        <dbReference type="Proteomes" id="UP000002029"/>
    </source>
</evidence>
<keyword evidence="1" id="KW-0812">Transmembrane</keyword>
<evidence type="ECO:0000256" key="1">
    <source>
        <dbReference type="SAM" id="Phobius"/>
    </source>
</evidence>
<keyword evidence="3" id="KW-1185">Reference proteome</keyword>